<feature type="compositionally biased region" description="Basic and acidic residues" evidence="1">
    <location>
        <begin position="1"/>
        <end position="10"/>
    </location>
</feature>
<keyword evidence="3" id="KW-1185">Reference proteome</keyword>
<comment type="caution">
    <text evidence="2">The sequence shown here is derived from an EMBL/GenBank/DDBJ whole genome shotgun (WGS) entry which is preliminary data.</text>
</comment>
<gene>
    <name evidence="2" type="ORF">N1032_17370</name>
</gene>
<proteinExistence type="predicted"/>
<reference evidence="2" key="1">
    <citation type="submission" date="2022-08" db="EMBL/GenBank/DDBJ databases">
        <authorList>
            <person name="Deng Y."/>
            <person name="Han X.-F."/>
            <person name="Zhang Y.-Q."/>
        </authorList>
    </citation>
    <scope>NUCLEOTIDE SEQUENCE</scope>
    <source>
        <strain evidence="2">CPCC 203386</strain>
    </source>
</reference>
<feature type="region of interest" description="Disordered" evidence="1">
    <location>
        <begin position="1"/>
        <end position="29"/>
    </location>
</feature>
<sequence length="98" mass="11523">MSARDRENGRKGGMKRWQGSTPAERRERAAELNRIRWERYRAEQAAKAAEEQAHEPTDELMPFWLKVGETWPELSPADRLEQARYLRRRWLNEGGDGA</sequence>
<organism evidence="2 3">
    <name type="scientific">Herbiconiux daphne</name>
    <dbReference type="NCBI Taxonomy" id="2970914"/>
    <lineage>
        <taxon>Bacteria</taxon>
        <taxon>Bacillati</taxon>
        <taxon>Actinomycetota</taxon>
        <taxon>Actinomycetes</taxon>
        <taxon>Micrococcales</taxon>
        <taxon>Microbacteriaceae</taxon>
        <taxon>Herbiconiux</taxon>
    </lineage>
</organism>
<evidence type="ECO:0000313" key="2">
    <source>
        <dbReference type="EMBL" id="MCS5735517.1"/>
    </source>
</evidence>
<dbReference type="Proteomes" id="UP001165586">
    <property type="component" value="Unassembled WGS sequence"/>
</dbReference>
<dbReference type="EMBL" id="JANLCJ010000007">
    <property type="protein sequence ID" value="MCS5735517.1"/>
    <property type="molecule type" value="Genomic_DNA"/>
</dbReference>
<protein>
    <submittedName>
        <fullName evidence="2">Uncharacterized protein</fullName>
    </submittedName>
</protein>
<evidence type="ECO:0000256" key="1">
    <source>
        <dbReference type="SAM" id="MobiDB-lite"/>
    </source>
</evidence>
<accession>A0ABT2H6E6</accession>
<dbReference type="RefSeq" id="WP_259540461.1">
    <property type="nucleotide sequence ID" value="NZ_JANLCJ010000007.1"/>
</dbReference>
<name>A0ABT2H6E6_9MICO</name>
<evidence type="ECO:0000313" key="3">
    <source>
        <dbReference type="Proteomes" id="UP001165586"/>
    </source>
</evidence>